<dbReference type="Proteomes" id="UP000242715">
    <property type="component" value="Unassembled WGS sequence"/>
</dbReference>
<organism evidence="2 3">
    <name type="scientific">Trifolium subterraneum</name>
    <name type="common">Subterranean clover</name>
    <dbReference type="NCBI Taxonomy" id="3900"/>
    <lineage>
        <taxon>Eukaryota</taxon>
        <taxon>Viridiplantae</taxon>
        <taxon>Streptophyta</taxon>
        <taxon>Embryophyta</taxon>
        <taxon>Tracheophyta</taxon>
        <taxon>Spermatophyta</taxon>
        <taxon>Magnoliopsida</taxon>
        <taxon>eudicotyledons</taxon>
        <taxon>Gunneridae</taxon>
        <taxon>Pentapetalae</taxon>
        <taxon>rosids</taxon>
        <taxon>fabids</taxon>
        <taxon>Fabales</taxon>
        <taxon>Fabaceae</taxon>
        <taxon>Papilionoideae</taxon>
        <taxon>50 kb inversion clade</taxon>
        <taxon>NPAAA clade</taxon>
        <taxon>Hologalegina</taxon>
        <taxon>IRL clade</taxon>
        <taxon>Trifolieae</taxon>
        <taxon>Trifolium</taxon>
    </lineage>
</organism>
<dbReference type="EMBL" id="DF973182">
    <property type="protein sequence ID" value="GAU18405.1"/>
    <property type="molecule type" value="Genomic_DNA"/>
</dbReference>
<gene>
    <name evidence="2" type="ORF">TSUD_202940</name>
</gene>
<evidence type="ECO:0000313" key="2">
    <source>
        <dbReference type="EMBL" id="GAU18405.1"/>
    </source>
</evidence>
<keyword evidence="1" id="KW-0472">Membrane</keyword>
<sequence length="74" mass="8239">MFEQSCSTSLFLRELRRAKRGAPIAPLAAATPVNVVAVSVIMLMLFSNRLFQFWRCSPTFLCISILSDTDSKIA</sequence>
<reference evidence="3" key="1">
    <citation type="journal article" date="2017" name="Front. Plant Sci.">
        <title>Climate Clever Clovers: New Paradigm to Reduce the Environmental Footprint of Ruminants by Breeding Low Methanogenic Forages Utilizing Haplotype Variation.</title>
        <authorList>
            <person name="Kaur P."/>
            <person name="Appels R."/>
            <person name="Bayer P.E."/>
            <person name="Keeble-Gagnere G."/>
            <person name="Wang J."/>
            <person name="Hirakawa H."/>
            <person name="Shirasawa K."/>
            <person name="Vercoe P."/>
            <person name="Stefanova K."/>
            <person name="Durmic Z."/>
            <person name="Nichols P."/>
            <person name="Revell C."/>
            <person name="Isobe S.N."/>
            <person name="Edwards D."/>
            <person name="Erskine W."/>
        </authorList>
    </citation>
    <scope>NUCLEOTIDE SEQUENCE [LARGE SCALE GENOMIC DNA]</scope>
    <source>
        <strain evidence="3">cv. Daliak</strain>
    </source>
</reference>
<name>A0A2Z6MQD8_TRISU</name>
<evidence type="ECO:0000256" key="1">
    <source>
        <dbReference type="SAM" id="Phobius"/>
    </source>
</evidence>
<keyword evidence="1" id="KW-1133">Transmembrane helix</keyword>
<dbReference type="AlphaFoldDB" id="A0A2Z6MQD8"/>
<proteinExistence type="predicted"/>
<feature type="transmembrane region" description="Helical" evidence="1">
    <location>
        <begin position="24"/>
        <end position="46"/>
    </location>
</feature>
<accession>A0A2Z6MQD8</accession>
<keyword evidence="3" id="KW-1185">Reference proteome</keyword>
<evidence type="ECO:0000313" key="3">
    <source>
        <dbReference type="Proteomes" id="UP000242715"/>
    </source>
</evidence>
<protein>
    <submittedName>
        <fullName evidence="2">Uncharacterized protein</fullName>
    </submittedName>
</protein>
<keyword evidence="1" id="KW-0812">Transmembrane</keyword>